<dbReference type="InterPro" id="IPR036388">
    <property type="entry name" value="WH-like_DNA-bd_sf"/>
</dbReference>
<dbReference type="GO" id="GO:0032791">
    <property type="term" value="F:lead ion binding"/>
    <property type="evidence" value="ECO:0007669"/>
    <property type="project" value="TreeGrafter"/>
</dbReference>
<dbReference type="InterPro" id="IPR036390">
    <property type="entry name" value="WH_DNA-bd_sf"/>
</dbReference>
<dbReference type="Gene3D" id="1.10.10.10">
    <property type="entry name" value="Winged helix-like DNA-binding domain superfamily/Winged helix DNA-binding domain"/>
    <property type="match status" value="1"/>
</dbReference>
<dbReference type="PROSITE" id="PS50987">
    <property type="entry name" value="HTH_ARSR_2"/>
    <property type="match status" value="1"/>
</dbReference>
<proteinExistence type="predicted"/>
<dbReference type="GO" id="GO:0046686">
    <property type="term" value="P:response to cadmium ion"/>
    <property type="evidence" value="ECO:0007669"/>
    <property type="project" value="TreeGrafter"/>
</dbReference>
<dbReference type="EMBL" id="JACJFM010000004">
    <property type="protein sequence ID" value="MBB1485926.1"/>
    <property type="molecule type" value="Genomic_DNA"/>
</dbReference>
<dbReference type="Pfam" id="PF12840">
    <property type="entry name" value="HTH_20"/>
    <property type="match status" value="1"/>
</dbReference>
<reference evidence="2 3" key="1">
    <citation type="submission" date="2020-08" db="EMBL/GenBank/DDBJ databases">
        <title>Oceanospirillum sp. nov. isolated from marine sediment.</title>
        <authorList>
            <person name="Ji X."/>
        </authorList>
    </citation>
    <scope>NUCLEOTIDE SEQUENCE [LARGE SCALE GENOMIC DNA]</scope>
    <source>
        <strain evidence="2 3">D5</strain>
    </source>
</reference>
<organism evidence="2 3">
    <name type="scientific">Oceanospirillum sediminis</name>
    <dbReference type="NCBI Taxonomy" id="2760088"/>
    <lineage>
        <taxon>Bacteria</taxon>
        <taxon>Pseudomonadati</taxon>
        <taxon>Pseudomonadota</taxon>
        <taxon>Gammaproteobacteria</taxon>
        <taxon>Oceanospirillales</taxon>
        <taxon>Oceanospirillaceae</taxon>
        <taxon>Oceanospirillum</taxon>
    </lineage>
</organism>
<feature type="domain" description="HTH arsR-type" evidence="1">
    <location>
        <begin position="1"/>
        <end position="92"/>
    </location>
</feature>
<comment type="caution">
    <text evidence="2">The sequence shown here is derived from an EMBL/GenBank/DDBJ whole genome shotgun (WGS) entry which is preliminary data.</text>
</comment>
<dbReference type="SUPFAM" id="SSF46785">
    <property type="entry name" value="Winged helix' DNA-binding domain"/>
    <property type="match status" value="1"/>
</dbReference>
<dbReference type="AlphaFoldDB" id="A0A839INS0"/>
<dbReference type="SMART" id="SM00418">
    <property type="entry name" value="HTH_ARSR"/>
    <property type="match status" value="1"/>
</dbReference>
<name>A0A839INS0_9GAMM</name>
<dbReference type="GO" id="GO:0010288">
    <property type="term" value="P:response to lead ion"/>
    <property type="evidence" value="ECO:0007669"/>
    <property type="project" value="TreeGrafter"/>
</dbReference>
<evidence type="ECO:0000313" key="2">
    <source>
        <dbReference type="EMBL" id="MBB1485926.1"/>
    </source>
</evidence>
<dbReference type="Proteomes" id="UP000565262">
    <property type="component" value="Unassembled WGS sequence"/>
</dbReference>
<protein>
    <submittedName>
        <fullName evidence="2">Winged helix-turn-helix transcriptional regulator</fullName>
    </submittedName>
</protein>
<evidence type="ECO:0000259" key="1">
    <source>
        <dbReference type="PROSITE" id="PS50987"/>
    </source>
</evidence>
<dbReference type="InterPro" id="IPR001845">
    <property type="entry name" value="HTH_ArsR_DNA-bd_dom"/>
</dbReference>
<keyword evidence="3" id="KW-1185">Reference proteome</keyword>
<gene>
    <name evidence="2" type="ORF">H4O21_04770</name>
</gene>
<sequence>MQPDISVVAGLIGDRARSRMLLALMSGKALTATELALDADITAQTASVHLAKLTEAGLLRFSKQGRHKYFRLSHADVAQLLENLLNITAGAIEPDIHTGPADAELRLARVCYDHMAGELGVALFQALKQHGLVTNSPDAPEMTEKGQIFFADVGFKADLRAGKRPVCRNCLDWSERRDHLAGQLGQWILNPKTKESFRFIIF</sequence>
<dbReference type="PANTHER" id="PTHR39168:SF1">
    <property type="entry name" value="TRANSCRIPTIONAL REGULATORY PROTEIN"/>
    <property type="match status" value="1"/>
</dbReference>
<dbReference type="RefSeq" id="WP_182807711.1">
    <property type="nucleotide sequence ID" value="NZ_JACJFM010000004.1"/>
</dbReference>
<dbReference type="InterPro" id="IPR011991">
    <property type="entry name" value="ArsR-like_HTH"/>
</dbReference>
<dbReference type="GO" id="GO:0003677">
    <property type="term" value="F:DNA binding"/>
    <property type="evidence" value="ECO:0007669"/>
    <property type="project" value="TreeGrafter"/>
</dbReference>
<dbReference type="InterPro" id="IPR052543">
    <property type="entry name" value="HTH_Metal-responsive_Reg"/>
</dbReference>
<dbReference type="GO" id="GO:0097063">
    <property type="term" value="F:cadmium ion sensor activity"/>
    <property type="evidence" value="ECO:0007669"/>
    <property type="project" value="TreeGrafter"/>
</dbReference>
<dbReference type="PANTHER" id="PTHR39168">
    <property type="entry name" value="TRANSCRIPTIONAL REGULATOR-RELATED"/>
    <property type="match status" value="1"/>
</dbReference>
<evidence type="ECO:0000313" key="3">
    <source>
        <dbReference type="Proteomes" id="UP000565262"/>
    </source>
</evidence>
<accession>A0A839INS0</accession>
<dbReference type="CDD" id="cd00090">
    <property type="entry name" value="HTH_ARSR"/>
    <property type="match status" value="1"/>
</dbReference>
<dbReference type="GO" id="GO:0003700">
    <property type="term" value="F:DNA-binding transcription factor activity"/>
    <property type="evidence" value="ECO:0007669"/>
    <property type="project" value="InterPro"/>
</dbReference>